<dbReference type="AlphaFoldDB" id="A0A485LEB2"/>
<proteinExistence type="inferred from homology"/>
<dbReference type="GO" id="GO:0006729">
    <property type="term" value="P:tetrahydrobiopterin biosynthetic process"/>
    <property type="evidence" value="ECO:0007669"/>
    <property type="project" value="InterPro"/>
</dbReference>
<evidence type="ECO:0000313" key="8">
    <source>
        <dbReference type="Proteomes" id="UP000332933"/>
    </source>
</evidence>
<dbReference type="PANTHER" id="PTHR12599:SF0">
    <property type="entry name" value="PTERIN-4-ALPHA-CARBINOLAMINE DEHYDRATASE"/>
    <property type="match status" value="1"/>
</dbReference>
<organism evidence="7 8">
    <name type="scientific">Aphanomyces stellatus</name>
    <dbReference type="NCBI Taxonomy" id="120398"/>
    <lineage>
        <taxon>Eukaryota</taxon>
        <taxon>Sar</taxon>
        <taxon>Stramenopiles</taxon>
        <taxon>Oomycota</taxon>
        <taxon>Saprolegniomycetes</taxon>
        <taxon>Saprolegniales</taxon>
        <taxon>Verrucalvaceae</taxon>
        <taxon>Aphanomyces</taxon>
    </lineage>
</organism>
<evidence type="ECO:0000313" key="7">
    <source>
        <dbReference type="EMBL" id="VFT96189.1"/>
    </source>
</evidence>
<dbReference type="EMBL" id="CAADRA010006549">
    <property type="protein sequence ID" value="VFT96189.1"/>
    <property type="molecule type" value="Genomic_DNA"/>
</dbReference>
<name>A0A485LEB2_9STRA</name>
<sequence>MATEIDEATTVPKEDLPVATGADLPLAVRKVGRPKSLIHAEFEWFPKFGDLKCDLAKCKHCGWKGAYSKQNMDRHWKNCLSRPRDGTPVDSRRRFLSTITPKRLSAAELTAGLARIPEWKAVEGKDAVGGRDAIYRRFEFKDFSEAWGFMSRTALYAEQNNHHPEWFNVYNRVEVTLTTHDCSGLSQNDINMAAKMDQFASGFKTHHDI</sequence>
<dbReference type="CDD" id="cd00914">
    <property type="entry name" value="PCD_DCoH_subfamily_b"/>
    <property type="match status" value="1"/>
</dbReference>
<dbReference type="Gene3D" id="3.30.1360.20">
    <property type="entry name" value="Transcriptional coactivator/pterin dehydratase"/>
    <property type="match status" value="1"/>
</dbReference>
<dbReference type="NCBIfam" id="NF002018">
    <property type="entry name" value="PRK00823.1-3"/>
    <property type="match status" value="1"/>
</dbReference>
<dbReference type="OrthoDB" id="277398at2759"/>
<evidence type="ECO:0000256" key="2">
    <source>
        <dbReference type="ARBA" id="ARBA00006472"/>
    </source>
</evidence>
<comment type="similarity">
    <text evidence="2">Belongs to the pterin-4-alpha-carbinolamine dehydratase family.</text>
</comment>
<dbReference type="InterPro" id="IPR036428">
    <property type="entry name" value="PCD_sf"/>
</dbReference>
<evidence type="ECO:0000256" key="3">
    <source>
        <dbReference type="ARBA" id="ARBA00013252"/>
    </source>
</evidence>
<evidence type="ECO:0000256" key="4">
    <source>
        <dbReference type="ARBA" id="ARBA00023239"/>
    </source>
</evidence>
<dbReference type="PANTHER" id="PTHR12599">
    <property type="entry name" value="PTERIN-4-ALPHA-CARBINOLAMINE DEHYDRATASE"/>
    <property type="match status" value="1"/>
</dbReference>
<dbReference type="Proteomes" id="UP000332933">
    <property type="component" value="Unassembled WGS sequence"/>
</dbReference>
<gene>
    <name evidence="7" type="primary">Aste57867_19478</name>
    <name evidence="6" type="ORF">As57867_019414</name>
    <name evidence="7" type="ORF">ASTE57867_19478</name>
</gene>
<evidence type="ECO:0000256" key="5">
    <source>
        <dbReference type="ARBA" id="ARBA00030497"/>
    </source>
</evidence>
<evidence type="ECO:0000256" key="1">
    <source>
        <dbReference type="ARBA" id="ARBA00001554"/>
    </source>
</evidence>
<reference evidence="6" key="2">
    <citation type="submission" date="2019-06" db="EMBL/GenBank/DDBJ databases">
        <title>Genomics analysis of Aphanomyces spp. identifies a new class of oomycete effector associated with host adaptation.</title>
        <authorList>
            <person name="Gaulin E."/>
        </authorList>
    </citation>
    <scope>NUCLEOTIDE SEQUENCE</scope>
    <source>
        <strain evidence="6">CBS 578.67</strain>
    </source>
</reference>
<comment type="catalytic activity">
    <reaction evidence="1">
        <text>(4aS,6R)-4a-hydroxy-L-erythro-5,6,7,8-tetrahydrobiopterin = (6R)-L-erythro-6,7-dihydrobiopterin + H2O</text>
        <dbReference type="Rhea" id="RHEA:11920"/>
        <dbReference type="ChEBI" id="CHEBI:15377"/>
        <dbReference type="ChEBI" id="CHEBI:15642"/>
        <dbReference type="ChEBI" id="CHEBI:43120"/>
        <dbReference type="EC" id="4.2.1.96"/>
    </reaction>
</comment>
<dbReference type="SUPFAM" id="SSF55248">
    <property type="entry name" value="PCD-like"/>
    <property type="match status" value="1"/>
</dbReference>
<dbReference type="Pfam" id="PF01329">
    <property type="entry name" value="Pterin_4a"/>
    <property type="match status" value="1"/>
</dbReference>
<dbReference type="InterPro" id="IPR001533">
    <property type="entry name" value="Pterin_deHydtase"/>
</dbReference>
<protein>
    <recommendedName>
        <fullName evidence="3">4a-hydroxytetrahydrobiopterin dehydratase</fullName>
        <ecNumber evidence="3">4.2.1.96</ecNumber>
    </recommendedName>
    <alternativeName>
        <fullName evidence="5">4-alpha-hydroxy-tetrahydropterin dehydratase</fullName>
    </alternativeName>
</protein>
<accession>A0A485LEB2</accession>
<dbReference type="EC" id="4.2.1.96" evidence="3"/>
<dbReference type="HAMAP" id="MF_00434">
    <property type="entry name" value="Pterin_4_alpha"/>
    <property type="match status" value="1"/>
</dbReference>
<dbReference type="GO" id="GO:0008124">
    <property type="term" value="F:4-alpha-hydroxytetrahydrobiopterin dehydratase activity"/>
    <property type="evidence" value="ECO:0007669"/>
    <property type="project" value="UniProtKB-EC"/>
</dbReference>
<keyword evidence="4" id="KW-0456">Lyase</keyword>
<evidence type="ECO:0000313" key="6">
    <source>
        <dbReference type="EMBL" id="KAF0689023.1"/>
    </source>
</evidence>
<reference evidence="7 8" key="1">
    <citation type="submission" date="2019-03" db="EMBL/GenBank/DDBJ databases">
        <authorList>
            <person name="Gaulin E."/>
            <person name="Dumas B."/>
        </authorList>
    </citation>
    <scope>NUCLEOTIDE SEQUENCE [LARGE SCALE GENOMIC DNA]</scope>
    <source>
        <strain evidence="7">CBS 568.67</strain>
    </source>
</reference>
<keyword evidence="8" id="KW-1185">Reference proteome</keyword>
<dbReference type="EMBL" id="VJMH01006528">
    <property type="protein sequence ID" value="KAF0689023.1"/>
    <property type="molecule type" value="Genomic_DNA"/>
</dbReference>